<dbReference type="Pfam" id="PF01988">
    <property type="entry name" value="VIT1"/>
    <property type="match status" value="1"/>
</dbReference>
<dbReference type="SUPFAM" id="SSF47240">
    <property type="entry name" value="Ferritin-like"/>
    <property type="match status" value="1"/>
</dbReference>
<evidence type="ECO:0000256" key="3">
    <source>
        <dbReference type="ARBA" id="ARBA00022989"/>
    </source>
</evidence>
<protein>
    <submittedName>
        <fullName evidence="6">VIT1/CCC1 transporter family protein</fullName>
    </submittedName>
</protein>
<reference evidence="6 7" key="1">
    <citation type="submission" date="2023-06" db="EMBL/GenBank/DDBJ databases">
        <title>Draft genome sequence of Gleimia hominis type strain CCUG 57540T.</title>
        <authorList>
            <person name="Salva-Serra F."/>
            <person name="Cardew S."/>
            <person name="Jensie Markopoulos S."/>
            <person name="Ohlen M."/>
            <person name="Inganas E."/>
            <person name="Svensson-Stadler L."/>
            <person name="Moore E.R.B."/>
        </authorList>
    </citation>
    <scope>NUCLEOTIDE SEQUENCE [LARGE SCALE GENOMIC DNA]</scope>
    <source>
        <strain evidence="6 7">CCUG 57540</strain>
    </source>
</reference>
<proteinExistence type="predicted"/>
<feature type="transmembrane region" description="Helical" evidence="5">
    <location>
        <begin position="358"/>
        <end position="377"/>
    </location>
</feature>
<evidence type="ECO:0000313" key="6">
    <source>
        <dbReference type="EMBL" id="MDT3766855.1"/>
    </source>
</evidence>
<dbReference type="InterPro" id="IPR008217">
    <property type="entry name" value="Ccc1_fam"/>
</dbReference>
<keyword evidence="4 5" id="KW-0472">Membrane</keyword>
<evidence type="ECO:0000256" key="5">
    <source>
        <dbReference type="SAM" id="Phobius"/>
    </source>
</evidence>
<dbReference type="EMBL" id="JASXSX010000001">
    <property type="protein sequence ID" value="MDT3766855.1"/>
    <property type="molecule type" value="Genomic_DNA"/>
</dbReference>
<evidence type="ECO:0000313" key="7">
    <source>
        <dbReference type="Proteomes" id="UP001247542"/>
    </source>
</evidence>
<feature type="transmembrane region" description="Helical" evidence="5">
    <location>
        <begin position="172"/>
        <end position="191"/>
    </location>
</feature>
<dbReference type="PANTHER" id="PTHR31851">
    <property type="entry name" value="FE(2+)/MN(2+) TRANSPORTER PCL1"/>
    <property type="match status" value="1"/>
</dbReference>
<dbReference type="InterPro" id="IPR039376">
    <property type="entry name" value="Ferritin_CCC1_N"/>
</dbReference>
<name>A0ABU3I903_9ACTO</name>
<dbReference type="CDD" id="cd01044">
    <property type="entry name" value="Ferritin_CCC1_N"/>
    <property type="match status" value="1"/>
</dbReference>
<evidence type="ECO:0000256" key="4">
    <source>
        <dbReference type="ARBA" id="ARBA00023136"/>
    </source>
</evidence>
<accession>A0ABU3I903</accession>
<feature type="transmembrane region" description="Helical" evidence="5">
    <location>
        <begin position="295"/>
        <end position="316"/>
    </location>
</feature>
<sequence>MTPQPNAPAPTREQIRRWRRYVADERMEAQTYRYLAKKRDGEEREILLQLAAAECRHEQYWVQRLGKYAKPDPKPSPGSWLLSKLARMFGTLFVLALAQRSEGRSNYDADDDASAQIAADEHIHGEVVRGLAERSRERLSGTFRAAVFGANDGLVSNLALIAGIAATGTTQSMVIAAGFAGLLAGALSMAAGEYISVTSQRELLEASSPSEDMREAVAKLDVHANELELVFRARGDSEQESRDHARTILAAINRPATELTTGSIVTNHAMLSAKQRAKLREDGQQFVEIGSGIRAGLSSFLFFATGAFLPLLPFMFGLSSYVALGVSVVIVGAALMCTGGVTGVLSGKSPLPRALRQLAIGYGATLVTYLLGLAFGASGV</sequence>
<feature type="transmembrane region" description="Helical" evidence="5">
    <location>
        <begin position="322"/>
        <end position="346"/>
    </location>
</feature>
<evidence type="ECO:0000256" key="1">
    <source>
        <dbReference type="ARBA" id="ARBA00004127"/>
    </source>
</evidence>
<dbReference type="Proteomes" id="UP001247542">
    <property type="component" value="Unassembled WGS sequence"/>
</dbReference>
<dbReference type="InterPro" id="IPR009078">
    <property type="entry name" value="Ferritin-like_SF"/>
</dbReference>
<dbReference type="RefSeq" id="WP_313272061.1">
    <property type="nucleotide sequence ID" value="NZ_JASXSX010000001.1"/>
</dbReference>
<feature type="transmembrane region" description="Helical" evidence="5">
    <location>
        <begin position="143"/>
        <end position="166"/>
    </location>
</feature>
<comment type="caution">
    <text evidence="6">The sequence shown here is derived from an EMBL/GenBank/DDBJ whole genome shotgun (WGS) entry which is preliminary data.</text>
</comment>
<keyword evidence="2 5" id="KW-0812">Transmembrane</keyword>
<organism evidence="6 7">
    <name type="scientific">Gleimia hominis</name>
    <dbReference type="NCBI Taxonomy" id="595468"/>
    <lineage>
        <taxon>Bacteria</taxon>
        <taxon>Bacillati</taxon>
        <taxon>Actinomycetota</taxon>
        <taxon>Actinomycetes</taxon>
        <taxon>Actinomycetales</taxon>
        <taxon>Actinomycetaceae</taxon>
        <taxon>Gleimia</taxon>
    </lineage>
</organism>
<dbReference type="CDD" id="cd02433">
    <property type="entry name" value="Nodulin-21_like_2"/>
    <property type="match status" value="1"/>
</dbReference>
<gene>
    <name evidence="6" type="ORF">QS713_02095</name>
</gene>
<keyword evidence="3 5" id="KW-1133">Transmembrane helix</keyword>
<keyword evidence="7" id="KW-1185">Reference proteome</keyword>
<comment type="subcellular location">
    <subcellularLocation>
        <location evidence="1">Endomembrane system</location>
        <topology evidence="1">Multi-pass membrane protein</topology>
    </subcellularLocation>
</comment>
<evidence type="ECO:0000256" key="2">
    <source>
        <dbReference type="ARBA" id="ARBA00022692"/>
    </source>
</evidence>